<reference evidence="3" key="2">
    <citation type="submission" date="2018-03" db="EMBL/GenBank/DDBJ databases">
        <title>The Triticum urartu genome reveals the dynamic nature of wheat genome evolution.</title>
        <authorList>
            <person name="Ling H."/>
            <person name="Ma B."/>
            <person name="Shi X."/>
            <person name="Liu H."/>
            <person name="Dong L."/>
            <person name="Sun H."/>
            <person name="Cao Y."/>
            <person name="Gao Q."/>
            <person name="Zheng S."/>
            <person name="Li Y."/>
            <person name="Yu Y."/>
            <person name="Du H."/>
            <person name="Qi M."/>
            <person name="Li Y."/>
            <person name="Yu H."/>
            <person name="Cui Y."/>
            <person name="Wang N."/>
            <person name="Chen C."/>
            <person name="Wu H."/>
            <person name="Zhao Y."/>
            <person name="Zhang J."/>
            <person name="Li Y."/>
            <person name="Zhou W."/>
            <person name="Zhang B."/>
            <person name="Hu W."/>
            <person name="Eijk M."/>
            <person name="Tang J."/>
            <person name="Witsenboer H."/>
            <person name="Zhao S."/>
            <person name="Li Z."/>
            <person name="Zhang A."/>
            <person name="Wang D."/>
            <person name="Liang C."/>
        </authorList>
    </citation>
    <scope>NUCLEOTIDE SEQUENCE [LARGE SCALE GENOMIC DNA]</scope>
    <source>
        <strain evidence="3">cv. G1812</strain>
    </source>
</reference>
<evidence type="ECO:0000256" key="2">
    <source>
        <dbReference type="SAM" id="SignalP"/>
    </source>
</evidence>
<dbReference type="Proteomes" id="UP000015106">
    <property type="component" value="Chromosome 4"/>
</dbReference>
<accession>A0A8R7U786</accession>
<organism evidence="3 4">
    <name type="scientific">Triticum urartu</name>
    <name type="common">Red wild einkorn</name>
    <name type="synonym">Crithodium urartu</name>
    <dbReference type="NCBI Taxonomy" id="4572"/>
    <lineage>
        <taxon>Eukaryota</taxon>
        <taxon>Viridiplantae</taxon>
        <taxon>Streptophyta</taxon>
        <taxon>Embryophyta</taxon>
        <taxon>Tracheophyta</taxon>
        <taxon>Spermatophyta</taxon>
        <taxon>Magnoliopsida</taxon>
        <taxon>Liliopsida</taxon>
        <taxon>Poales</taxon>
        <taxon>Poaceae</taxon>
        <taxon>BOP clade</taxon>
        <taxon>Pooideae</taxon>
        <taxon>Triticodae</taxon>
        <taxon>Triticeae</taxon>
        <taxon>Triticinae</taxon>
        <taxon>Triticum</taxon>
    </lineage>
</organism>
<reference evidence="3" key="3">
    <citation type="submission" date="2022-06" db="UniProtKB">
        <authorList>
            <consortium name="EnsemblPlants"/>
        </authorList>
    </citation>
    <scope>IDENTIFICATION</scope>
</reference>
<feature type="region of interest" description="Disordered" evidence="1">
    <location>
        <begin position="56"/>
        <end position="87"/>
    </location>
</feature>
<keyword evidence="4" id="KW-1185">Reference proteome</keyword>
<name>A0A8R7U786_TRIUA</name>
<evidence type="ECO:0000313" key="3">
    <source>
        <dbReference type="EnsemblPlants" id="TuG1812G0400001644.01.T01.cds283932"/>
    </source>
</evidence>
<reference evidence="4" key="1">
    <citation type="journal article" date="2013" name="Nature">
        <title>Draft genome of the wheat A-genome progenitor Triticum urartu.</title>
        <authorList>
            <person name="Ling H.Q."/>
            <person name="Zhao S."/>
            <person name="Liu D."/>
            <person name="Wang J."/>
            <person name="Sun H."/>
            <person name="Zhang C."/>
            <person name="Fan H."/>
            <person name="Li D."/>
            <person name="Dong L."/>
            <person name="Tao Y."/>
            <person name="Gao C."/>
            <person name="Wu H."/>
            <person name="Li Y."/>
            <person name="Cui Y."/>
            <person name="Guo X."/>
            <person name="Zheng S."/>
            <person name="Wang B."/>
            <person name="Yu K."/>
            <person name="Liang Q."/>
            <person name="Yang W."/>
            <person name="Lou X."/>
            <person name="Chen J."/>
            <person name="Feng M."/>
            <person name="Jian J."/>
            <person name="Zhang X."/>
            <person name="Luo G."/>
            <person name="Jiang Y."/>
            <person name="Liu J."/>
            <person name="Wang Z."/>
            <person name="Sha Y."/>
            <person name="Zhang B."/>
            <person name="Wu H."/>
            <person name="Tang D."/>
            <person name="Shen Q."/>
            <person name="Xue P."/>
            <person name="Zou S."/>
            <person name="Wang X."/>
            <person name="Liu X."/>
            <person name="Wang F."/>
            <person name="Yang Y."/>
            <person name="An X."/>
            <person name="Dong Z."/>
            <person name="Zhang K."/>
            <person name="Zhang X."/>
            <person name="Luo M.C."/>
            <person name="Dvorak J."/>
            <person name="Tong Y."/>
            <person name="Wang J."/>
            <person name="Yang H."/>
            <person name="Li Z."/>
            <person name="Wang D."/>
            <person name="Zhang A."/>
            <person name="Wang J."/>
        </authorList>
    </citation>
    <scope>NUCLEOTIDE SEQUENCE</scope>
    <source>
        <strain evidence="4">cv. G1812</strain>
    </source>
</reference>
<sequence length="171" mass="18153">MLAAFKGIHTSVVAAALCFCCPLPLLPPGSALCCCYPLPLLATATAACHCSLPRARRRPCRSSPARASSPTRVPPPRPCAATTAPPGRPASLPSPFLLPPLALLLVSLSHTNSLFLCYLQEADAELQAAAAWRFSVAGALLLLAHVTGVHPHRIQFRWDSLCLRRLAKSVC</sequence>
<feature type="compositionally biased region" description="Low complexity" evidence="1">
    <location>
        <begin position="61"/>
        <end position="71"/>
    </location>
</feature>
<evidence type="ECO:0000313" key="4">
    <source>
        <dbReference type="Proteomes" id="UP000015106"/>
    </source>
</evidence>
<feature type="signal peptide" evidence="2">
    <location>
        <begin position="1"/>
        <end position="31"/>
    </location>
</feature>
<dbReference type="EnsemblPlants" id="TuG1812G0400001644.01.T01">
    <property type="protein sequence ID" value="TuG1812G0400001644.01.T01.cds283932"/>
    <property type="gene ID" value="TuG1812G0400001644.01"/>
</dbReference>
<protein>
    <submittedName>
        <fullName evidence="3">Uncharacterized protein</fullName>
    </submittedName>
</protein>
<feature type="chain" id="PRO_5035758353" evidence="2">
    <location>
        <begin position="32"/>
        <end position="171"/>
    </location>
</feature>
<dbReference type="Gramene" id="TuG1812G0400001644.01.T01">
    <property type="protein sequence ID" value="TuG1812G0400001644.01.T01.cds283932"/>
    <property type="gene ID" value="TuG1812G0400001644.01"/>
</dbReference>
<keyword evidence="2" id="KW-0732">Signal</keyword>
<proteinExistence type="predicted"/>
<evidence type="ECO:0000256" key="1">
    <source>
        <dbReference type="SAM" id="MobiDB-lite"/>
    </source>
</evidence>
<dbReference type="AlphaFoldDB" id="A0A8R7U786"/>